<evidence type="ECO:0000313" key="6">
    <source>
        <dbReference type="Proteomes" id="UP001183420"/>
    </source>
</evidence>
<dbReference type="InterPro" id="IPR000182">
    <property type="entry name" value="GNAT_dom"/>
</dbReference>
<dbReference type="Gene3D" id="3.40.630.30">
    <property type="match status" value="2"/>
</dbReference>
<protein>
    <submittedName>
        <fullName evidence="5">GNAT family N-acetyltransferase</fullName>
        <ecNumber evidence="5">2.3.1.-</ecNumber>
    </submittedName>
</protein>
<evidence type="ECO:0000256" key="2">
    <source>
        <dbReference type="ARBA" id="ARBA00023315"/>
    </source>
</evidence>
<dbReference type="Proteomes" id="UP001183420">
    <property type="component" value="Unassembled WGS sequence"/>
</dbReference>
<feature type="domain" description="N-acetyltransferase" evidence="4">
    <location>
        <begin position="124"/>
        <end position="280"/>
    </location>
</feature>
<name>A0ABU2LT70_9ACTN</name>
<dbReference type="Pfam" id="PF00583">
    <property type="entry name" value="Acetyltransf_1"/>
    <property type="match status" value="2"/>
</dbReference>
<accession>A0ABU2LT70</accession>
<dbReference type="PANTHER" id="PTHR43877">
    <property type="entry name" value="AMINOALKYLPHOSPHONATE N-ACETYLTRANSFERASE-RELATED-RELATED"/>
    <property type="match status" value="1"/>
</dbReference>
<feature type="region of interest" description="Disordered" evidence="3">
    <location>
        <begin position="1"/>
        <end position="23"/>
    </location>
</feature>
<dbReference type="PANTHER" id="PTHR43877:SF2">
    <property type="entry name" value="AMINOALKYLPHOSPHONATE N-ACETYLTRANSFERASE-RELATED"/>
    <property type="match status" value="1"/>
</dbReference>
<dbReference type="RefSeq" id="WP_311600860.1">
    <property type="nucleotide sequence ID" value="NZ_JAVREM010000028.1"/>
</dbReference>
<dbReference type="PROSITE" id="PS51186">
    <property type="entry name" value="GNAT"/>
    <property type="match status" value="2"/>
</dbReference>
<reference evidence="6" key="1">
    <citation type="submission" date="2023-07" db="EMBL/GenBank/DDBJ databases">
        <title>30 novel species of actinomycetes from the DSMZ collection.</title>
        <authorList>
            <person name="Nouioui I."/>
        </authorList>
    </citation>
    <scope>NUCLEOTIDE SEQUENCE [LARGE SCALE GENOMIC DNA]</scope>
    <source>
        <strain evidence="6">DSM 44918</strain>
    </source>
</reference>
<keyword evidence="6" id="KW-1185">Reference proteome</keyword>
<feature type="domain" description="N-acetyltransferase" evidence="4">
    <location>
        <begin position="1"/>
        <end position="127"/>
    </location>
</feature>
<gene>
    <name evidence="5" type="ORF">RNC47_20520</name>
</gene>
<evidence type="ECO:0000256" key="1">
    <source>
        <dbReference type="ARBA" id="ARBA00022679"/>
    </source>
</evidence>
<comment type="caution">
    <text evidence="5">The sequence shown here is derived from an EMBL/GenBank/DDBJ whole genome shotgun (WGS) entry which is preliminary data.</text>
</comment>
<keyword evidence="1 5" id="KW-0808">Transferase</keyword>
<evidence type="ECO:0000313" key="5">
    <source>
        <dbReference type="EMBL" id="MDT0320720.1"/>
    </source>
</evidence>
<dbReference type="InterPro" id="IPR016181">
    <property type="entry name" value="Acyl_CoA_acyltransferase"/>
</dbReference>
<dbReference type="EMBL" id="JAVREM010000028">
    <property type="protein sequence ID" value="MDT0320720.1"/>
    <property type="molecule type" value="Genomic_DNA"/>
</dbReference>
<evidence type="ECO:0000259" key="4">
    <source>
        <dbReference type="PROSITE" id="PS51186"/>
    </source>
</evidence>
<dbReference type="EC" id="2.3.1.-" evidence="5"/>
<proteinExistence type="predicted"/>
<dbReference type="InterPro" id="IPR050832">
    <property type="entry name" value="Bact_Acetyltransf"/>
</dbReference>
<sequence length="280" mass="30179">MTTTLRPSGPEESTPEGGRARGYEIRVNARRVGELRLESDPRVGVGRVTRLTVDEADRRRGRATVAMLAAEEVLRAWDCASVEAAVPAEERALAALADALGYRERSRNMAKTLADRPPALPPGSTARAMTEQEYPAWLAHDRDGVTRALVERGVPEAVAAASAERSLATLLPEGPATKDAVLRVLTHDGADVGTLWVAVPGGRVADELGLDAWVFSVEVAEAHRGRGHGRSLMLEAERVAAAAGARLLGLNVYAGNTPALRLYESLGYRTLRRHLYKPLR</sequence>
<dbReference type="GO" id="GO:0016746">
    <property type="term" value="F:acyltransferase activity"/>
    <property type="evidence" value="ECO:0007669"/>
    <property type="project" value="UniProtKB-KW"/>
</dbReference>
<organism evidence="5 6">
    <name type="scientific">Streptomyces millisiae</name>
    <dbReference type="NCBI Taxonomy" id="3075542"/>
    <lineage>
        <taxon>Bacteria</taxon>
        <taxon>Bacillati</taxon>
        <taxon>Actinomycetota</taxon>
        <taxon>Actinomycetes</taxon>
        <taxon>Kitasatosporales</taxon>
        <taxon>Streptomycetaceae</taxon>
        <taxon>Streptomyces</taxon>
    </lineage>
</organism>
<keyword evidence="2 5" id="KW-0012">Acyltransferase</keyword>
<dbReference type="CDD" id="cd04301">
    <property type="entry name" value="NAT_SF"/>
    <property type="match status" value="1"/>
</dbReference>
<dbReference type="SUPFAM" id="SSF55729">
    <property type="entry name" value="Acyl-CoA N-acyltransferases (Nat)"/>
    <property type="match status" value="2"/>
</dbReference>
<evidence type="ECO:0000256" key="3">
    <source>
        <dbReference type="SAM" id="MobiDB-lite"/>
    </source>
</evidence>